<protein>
    <recommendedName>
        <fullName evidence="1">Helicase/UvrB N-terminal domain-containing protein</fullName>
    </recommendedName>
</protein>
<evidence type="ECO:0000313" key="2">
    <source>
        <dbReference type="EMBL" id="MBK1632248.1"/>
    </source>
</evidence>
<dbReference type="RefSeq" id="WP_200239655.1">
    <property type="nucleotide sequence ID" value="NZ_NRRV01000043.1"/>
</dbReference>
<name>A0ABS1CKM3_9GAMM</name>
<dbReference type="EMBL" id="NRRV01000043">
    <property type="protein sequence ID" value="MBK1632248.1"/>
    <property type="molecule type" value="Genomic_DNA"/>
</dbReference>
<comment type="caution">
    <text evidence="2">The sequence shown here is derived from an EMBL/GenBank/DDBJ whole genome shotgun (WGS) entry which is preliminary data.</text>
</comment>
<dbReference type="InterPro" id="IPR027417">
    <property type="entry name" value="P-loop_NTPase"/>
</dbReference>
<dbReference type="Pfam" id="PF04851">
    <property type="entry name" value="ResIII"/>
    <property type="match status" value="1"/>
</dbReference>
<evidence type="ECO:0000259" key="1">
    <source>
        <dbReference type="Pfam" id="PF04851"/>
    </source>
</evidence>
<feature type="domain" description="Helicase/UvrB N-terminal" evidence="1">
    <location>
        <begin position="140"/>
        <end position="288"/>
    </location>
</feature>
<dbReference type="InterPro" id="IPR006935">
    <property type="entry name" value="Helicase/UvrB_N"/>
</dbReference>
<evidence type="ECO:0000313" key="3">
    <source>
        <dbReference type="Proteomes" id="UP000748752"/>
    </source>
</evidence>
<reference evidence="2 3" key="1">
    <citation type="journal article" date="2020" name="Microorganisms">
        <title>Osmotic Adaptation and Compatible Solute Biosynthesis of Phototrophic Bacteria as Revealed from Genome Analyses.</title>
        <authorList>
            <person name="Imhoff J.F."/>
            <person name="Rahn T."/>
            <person name="Kunzel S."/>
            <person name="Keller A."/>
            <person name="Neulinger S.C."/>
        </authorList>
    </citation>
    <scope>NUCLEOTIDE SEQUENCE [LARGE SCALE GENOMIC DNA]</scope>
    <source>
        <strain evidence="2 3">DSM 6210</strain>
    </source>
</reference>
<organism evidence="2 3">
    <name type="scientific">Thiohalocapsa halophila</name>
    <dbReference type="NCBI Taxonomy" id="69359"/>
    <lineage>
        <taxon>Bacteria</taxon>
        <taxon>Pseudomonadati</taxon>
        <taxon>Pseudomonadota</taxon>
        <taxon>Gammaproteobacteria</taxon>
        <taxon>Chromatiales</taxon>
        <taxon>Chromatiaceae</taxon>
        <taxon>Thiohalocapsa</taxon>
    </lineage>
</organism>
<proteinExistence type="predicted"/>
<keyword evidence="3" id="KW-1185">Reference proteome</keyword>
<gene>
    <name evidence="2" type="ORF">CKO31_16180</name>
</gene>
<dbReference type="Proteomes" id="UP000748752">
    <property type="component" value="Unassembled WGS sequence"/>
</dbReference>
<accession>A0ABS1CKM3</accession>
<dbReference type="SUPFAM" id="SSF52540">
    <property type="entry name" value="P-loop containing nucleoside triphosphate hydrolases"/>
    <property type="match status" value="1"/>
</dbReference>
<sequence length="1035" mass="114956">MKLHRDLLLFELVSAALGGDFPALSAACRGADHGRRADGQSHWYGILEGRASKLAAGPLTPALDLDALRRYDLNILTHEARLAQRRGGFRLKFFQYLALLYAEVFLDRLTSDAGQLLLDLEAFRKARFAHQTPLTPKDLLKLAFWMATGAGKTLLLHLNVLQFQHYGLFRPANVLLLAPNRGLAEQHLSDLEQSGIPACHALESCAGYAGIQVLEITKLYVPRPGMDSPRSGESLPTDHFEGPNLLLVDEGHKGTESKVDAEQERAWRSIREALAAHGGFTIEYSATFAQVAEKDDALHAEYARCILFDYAYRSFYLDGYGKDYWVANLQGDQGNTHEDLLLMGGLLAFYQQRRYFDAEPEARSHYLIEPPLMVFIGDKVSAGKAPEVLEVVRFLDRVCRDTPWAVGLAARVLGAESGLTRPDGADLFADRFPYLASLNLSPARVVADLRRDLFLADADADSGLSLHLIKGADGEIGIRARAGAADAYCGVINVGDASNLLKRVAEQTEVPTDEDDSISPSLFKGLDSGDSNLSFLVGSKKFLEGWSSWRVSTMGLLKVGQNAGAQVLQLFGRGIRLKGLQFSMRRSTALDGALAREHPAHLPLLETLNIFGLRAKYLATFLNTLQREDLEPSVVLRLPIEVEPGLGGARLQYPKVRDDFRFMDLSIRFDPTAVTAQLNLMPTLGIGDKDGFTAAAQPVRYQTLAGVCGLLPMESLYRHALTHKARKEWGNLFIAREDIDAFLTQSAHLAAPPEVLAPRSPKDVDRLTNAARTLIEQGIDRFYLRRQRAEETQNAQLGLFDNAHANIPRTGEPPAPAYELHVPLKLVAAVQAILDDRRKRLDEETQEPLPRLHLDEHLYAPLLLATEDPPEGAEVVKSVPTGLVGSERRFVEDLRGYWYDAWEDPAWDGIELFLLRNLPKRGIGFFQTGGFYPDFMLWMQRGDAQTLAFVEPHGVVHQEQDKLDLLNFIRGALAQKLGFPVLAFIVTDTALKQVKWLNGTDQRKRAELRKRHVLTMDGAGYIDVMLREMSSALPQ</sequence>
<dbReference type="Gene3D" id="3.40.50.300">
    <property type="entry name" value="P-loop containing nucleotide triphosphate hydrolases"/>
    <property type="match status" value="1"/>
</dbReference>